<reference evidence="8" key="1">
    <citation type="submission" date="2014-05" db="EMBL/GenBank/DDBJ databases">
        <title>The transcriptome of the halophilic microalga Tetraselmis sp. GSL018 isolated from the Great Salt Lake, Utah.</title>
        <authorList>
            <person name="Jinkerson R.E."/>
            <person name="D'Adamo S."/>
            <person name="Posewitz M.C."/>
        </authorList>
    </citation>
    <scope>NUCLEOTIDE SEQUENCE</scope>
    <source>
        <strain evidence="8">GSL018</strain>
    </source>
</reference>
<dbReference type="GO" id="GO:0004383">
    <property type="term" value="F:guanylate cyclase activity"/>
    <property type="evidence" value="ECO:0007669"/>
    <property type="project" value="TreeGrafter"/>
</dbReference>
<dbReference type="PANTHER" id="PTHR11920:SF335">
    <property type="entry name" value="GUANYLATE CYCLASE"/>
    <property type="match status" value="1"/>
</dbReference>
<accession>A0A061RNH6</accession>
<dbReference type="EMBL" id="GBEZ01013690">
    <property type="protein sequence ID" value="JAC72319.1"/>
    <property type="molecule type" value="Transcribed_RNA"/>
</dbReference>
<keyword evidence="2" id="KW-0812">Transmembrane</keyword>
<sequence>MTETRVANAPHVGACGIRELTGMVVREGLRPQMHMRDDVPNGLRELISDCWHASSERRPLMGEVVRRFNAIMADFDASLSDQIVKKQELLNQILPPKVSDTLSRGEEVEPEHFAEVTVMFSHIVGFDKLSQILHPAKVMDMVGRVFRKFDVLAEKYKLFKVETIGDTYMCVGSFLAPQNDHAVQVARMALDCVAAANSELIDPGSPWMGSVSIRVGL</sequence>
<evidence type="ECO:0000256" key="5">
    <source>
        <dbReference type="ARBA" id="ARBA00023136"/>
    </source>
</evidence>
<dbReference type="SUPFAM" id="SSF55073">
    <property type="entry name" value="Nucleotide cyclase"/>
    <property type="match status" value="1"/>
</dbReference>
<evidence type="ECO:0000256" key="1">
    <source>
        <dbReference type="ARBA" id="ARBA00004370"/>
    </source>
</evidence>
<organism evidence="8">
    <name type="scientific">Tetraselmis sp. GSL018</name>
    <dbReference type="NCBI Taxonomy" id="582737"/>
    <lineage>
        <taxon>Eukaryota</taxon>
        <taxon>Viridiplantae</taxon>
        <taxon>Chlorophyta</taxon>
        <taxon>core chlorophytes</taxon>
        <taxon>Chlorodendrophyceae</taxon>
        <taxon>Chlorodendrales</taxon>
        <taxon>Chlorodendraceae</taxon>
        <taxon>Tetraselmis</taxon>
    </lineage>
</organism>
<dbReference type="CDD" id="cd07302">
    <property type="entry name" value="CHD"/>
    <property type="match status" value="1"/>
</dbReference>
<comment type="subcellular location">
    <subcellularLocation>
        <location evidence="1">Membrane</location>
    </subcellularLocation>
</comment>
<dbReference type="Pfam" id="PF00211">
    <property type="entry name" value="Guanylate_cyc"/>
    <property type="match status" value="1"/>
</dbReference>
<dbReference type="GO" id="GO:0004016">
    <property type="term" value="F:adenylate cyclase activity"/>
    <property type="evidence" value="ECO:0007669"/>
    <property type="project" value="TreeGrafter"/>
</dbReference>
<dbReference type="GO" id="GO:0005886">
    <property type="term" value="C:plasma membrane"/>
    <property type="evidence" value="ECO:0007669"/>
    <property type="project" value="TreeGrafter"/>
</dbReference>
<proteinExistence type="predicted"/>
<keyword evidence="3" id="KW-0547">Nucleotide-binding</keyword>
<evidence type="ECO:0000256" key="4">
    <source>
        <dbReference type="ARBA" id="ARBA00022989"/>
    </source>
</evidence>
<keyword evidence="5" id="KW-0472">Membrane</keyword>
<dbReference type="GO" id="GO:0035556">
    <property type="term" value="P:intracellular signal transduction"/>
    <property type="evidence" value="ECO:0007669"/>
    <property type="project" value="InterPro"/>
</dbReference>
<dbReference type="Gene3D" id="1.10.510.10">
    <property type="entry name" value="Transferase(Phosphotransferase) domain 1"/>
    <property type="match status" value="1"/>
</dbReference>
<dbReference type="GO" id="GO:0007168">
    <property type="term" value="P:receptor guanylyl cyclase signaling pathway"/>
    <property type="evidence" value="ECO:0007669"/>
    <property type="project" value="TreeGrafter"/>
</dbReference>
<dbReference type="InterPro" id="IPR029787">
    <property type="entry name" value="Nucleotide_cyclase"/>
</dbReference>
<dbReference type="PANTHER" id="PTHR11920">
    <property type="entry name" value="GUANYLYL CYCLASE"/>
    <property type="match status" value="1"/>
</dbReference>
<name>A0A061RNH6_9CHLO</name>
<dbReference type="InterPro" id="IPR001054">
    <property type="entry name" value="A/G_cyclase"/>
</dbReference>
<dbReference type="GO" id="GO:0000166">
    <property type="term" value="F:nucleotide binding"/>
    <property type="evidence" value="ECO:0007669"/>
    <property type="project" value="UniProtKB-KW"/>
</dbReference>
<evidence type="ECO:0000256" key="6">
    <source>
        <dbReference type="ARBA" id="ARBA00023239"/>
    </source>
</evidence>
<dbReference type="Gene3D" id="3.30.70.1230">
    <property type="entry name" value="Nucleotide cyclase"/>
    <property type="match status" value="1"/>
</dbReference>
<feature type="non-terminal residue" evidence="8">
    <location>
        <position position="217"/>
    </location>
</feature>
<dbReference type="InterPro" id="IPR050401">
    <property type="entry name" value="Cyclic_nucleotide_synthase"/>
</dbReference>
<keyword evidence="8" id="KW-0808">Transferase</keyword>
<dbReference type="SMART" id="SM00044">
    <property type="entry name" value="CYCc"/>
    <property type="match status" value="1"/>
</dbReference>
<dbReference type="GO" id="GO:0016301">
    <property type="term" value="F:kinase activity"/>
    <property type="evidence" value="ECO:0007669"/>
    <property type="project" value="UniProtKB-KW"/>
</dbReference>
<dbReference type="PROSITE" id="PS50125">
    <property type="entry name" value="GUANYLATE_CYCLASE_2"/>
    <property type="match status" value="1"/>
</dbReference>
<evidence type="ECO:0000256" key="3">
    <source>
        <dbReference type="ARBA" id="ARBA00022741"/>
    </source>
</evidence>
<keyword evidence="6" id="KW-0456">Lyase</keyword>
<dbReference type="GO" id="GO:0001653">
    <property type="term" value="F:peptide receptor activity"/>
    <property type="evidence" value="ECO:0007669"/>
    <property type="project" value="TreeGrafter"/>
</dbReference>
<evidence type="ECO:0000313" key="8">
    <source>
        <dbReference type="EMBL" id="JAC72319.1"/>
    </source>
</evidence>
<dbReference type="AlphaFoldDB" id="A0A061RNH6"/>
<feature type="domain" description="Guanylate cyclase" evidence="7">
    <location>
        <begin position="117"/>
        <end position="217"/>
    </location>
</feature>
<evidence type="ECO:0000256" key="2">
    <source>
        <dbReference type="ARBA" id="ARBA00022692"/>
    </source>
</evidence>
<keyword evidence="4" id="KW-1133">Transmembrane helix</keyword>
<keyword evidence="8" id="KW-0418">Kinase</keyword>
<evidence type="ECO:0000259" key="7">
    <source>
        <dbReference type="PROSITE" id="PS50125"/>
    </source>
</evidence>
<gene>
    <name evidence="8" type="ORF">TSPGSL018_23</name>
</gene>
<protein>
    <submittedName>
        <fullName evidence="8">Tkl dicty4 protein kinase</fullName>
    </submittedName>
</protein>